<sequence length="64" mass="7109">MVQEYPMKSSLIFAGIKSSGQLVLNLPAHMTLLSFVVALNTNRLKMRQSGIRMLCISRSQRGKG</sequence>
<proteinExistence type="predicted"/>
<evidence type="ECO:0000313" key="3">
    <source>
        <dbReference type="Proteomes" id="UP001530315"/>
    </source>
</evidence>
<keyword evidence="1" id="KW-1133">Transmembrane helix</keyword>
<dbReference type="Proteomes" id="UP001530315">
    <property type="component" value="Unassembled WGS sequence"/>
</dbReference>
<reference evidence="2 3" key="1">
    <citation type="submission" date="2024-10" db="EMBL/GenBank/DDBJ databases">
        <title>Updated reference genomes for cyclostephanoid diatoms.</title>
        <authorList>
            <person name="Roberts W.R."/>
            <person name="Alverson A.J."/>
        </authorList>
    </citation>
    <scope>NUCLEOTIDE SEQUENCE [LARGE SCALE GENOMIC DNA]</scope>
    <source>
        <strain evidence="2 3">AJA276-08</strain>
    </source>
</reference>
<dbReference type="EMBL" id="JALLAZ020001169">
    <property type="protein sequence ID" value="KAL3779358.1"/>
    <property type="molecule type" value="Genomic_DNA"/>
</dbReference>
<protein>
    <submittedName>
        <fullName evidence="2">Uncharacterized protein</fullName>
    </submittedName>
</protein>
<evidence type="ECO:0000256" key="1">
    <source>
        <dbReference type="SAM" id="Phobius"/>
    </source>
</evidence>
<organism evidence="2 3">
    <name type="scientific">Stephanodiscus triporus</name>
    <dbReference type="NCBI Taxonomy" id="2934178"/>
    <lineage>
        <taxon>Eukaryota</taxon>
        <taxon>Sar</taxon>
        <taxon>Stramenopiles</taxon>
        <taxon>Ochrophyta</taxon>
        <taxon>Bacillariophyta</taxon>
        <taxon>Coscinodiscophyceae</taxon>
        <taxon>Thalassiosirophycidae</taxon>
        <taxon>Stephanodiscales</taxon>
        <taxon>Stephanodiscaceae</taxon>
        <taxon>Stephanodiscus</taxon>
    </lineage>
</organism>
<keyword evidence="1" id="KW-0472">Membrane</keyword>
<evidence type="ECO:0000313" key="2">
    <source>
        <dbReference type="EMBL" id="KAL3779358.1"/>
    </source>
</evidence>
<dbReference type="AlphaFoldDB" id="A0ABD3NVB7"/>
<feature type="transmembrane region" description="Helical" evidence="1">
    <location>
        <begin position="20"/>
        <end position="39"/>
    </location>
</feature>
<name>A0ABD3NVB7_9STRA</name>
<keyword evidence="1" id="KW-0812">Transmembrane</keyword>
<keyword evidence="3" id="KW-1185">Reference proteome</keyword>
<accession>A0ABD3NVB7</accession>
<comment type="caution">
    <text evidence="2">The sequence shown here is derived from an EMBL/GenBank/DDBJ whole genome shotgun (WGS) entry which is preliminary data.</text>
</comment>
<gene>
    <name evidence="2" type="ORF">ACHAW5_002951</name>
</gene>